<dbReference type="Proteomes" id="UP000887572">
    <property type="component" value="Unplaced"/>
</dbReference>
<keyword evidence="1" id="KW-1133">Transmembrane helix</keyword>
<accession>A0A914I0B7</accession>
<reference evidence="3" key="1">
    <citation type="submission" date="2022-11" db="UniProtKB">
        <authorList>
            <consortium name="WormBaseParasite"/>
        </authorList>
    </citation>
    <scope>IDENTIFICATION</scope>
</reference>
<name>A0A914I0B7_GLORO</name>
<feature type="transmembrane region" description="Helical" evidence="1">
    <location>
        <begin position="112"/>
        <end position="130"/>
    </location>
</feature>
<feature type="transmembrane region" description="Helical" evidence="1">
    <location>
        <begin position="151"/>
        <end position="168"/>
    </location>
</feature>
<dbReference type="Gene3D" id="1.20.1070.10">
    <property type="entry name" value="Rhodopsin 7-helix transmembrane proteins"/>
    <property type="match status" value="1"/>
</dbReference>
<sequence length="354" mass="41186">MASSNPFSQLSTNFLDVSSAYEYYKQLCDDPTRRDVALTTSAIALFIIYGLGIVSQAVVLPANWRLSEQRSAFLLLLYINIFDLIWLFEYVWLSLEYLVGVRIQSKYPLGAYIFRFVNFCIDTFYIELAFNRCAAFLFPRIYNVICSQKNMKLCVLSTYCLAIVYSIYMNWFKERRPFHCLMQLGYFEPMTSIPKNVTALLPDAAFYDAVQIAEVVSICMPLFFYAITVFKMVLNFKQHHSSSTVQIAIVLPVGSQTNQEDRAKFVNLMQERTRLFSMCLLSQVPYYMSHALYQSSRILQLNANTVQILAIFWQLLGTIFHVQQPILMLLLSKDMRSSVRKDLEIFWNWLTEII</sequence>
<feature type="transmembrane region" description="Helical" evidence="1">
    <location>
        <begin position="72"/>
        <end position="92"/>
    </location>
</feature>
<evidence type="ECO:0000313" key="2">
    <source>
        <dbReference type="Proteomes" id="UP000887572"/>
    </source>
</evidence>
<feature type="transmembrane region" description="Helical" evidence="1">
    <location>
        <begin position="215"/>
        <end position="234"/>
    </location>
</feature>
<feature type="transmembrane region" description="Helical" evidence="1">
    <location>
        <begin position="305"/>
        <end position="331"/>
    </location>
</feature>
<feature type="transmembrane region" description="Helical" evidence="1">
    <location>
        <begin position="36"/>
        <end position="60"/>
    </location>
</feature>
<keyword evidence="2" id="KW-1185">Reference proteome</keyword>
<organism evidence="2 3">
    <name type="scientific">Globodera rostochiensis</name>
    <name type="common">Golden nematode worm</name>
    <name type="synonym">Heterodera rostochiensis</name>
    <dbReference type="NCBI Taxonomy" id="31243"/>
    <lineage>
        <taxon>Eukaryota</taxon>
        <taxon>Metazoa</taxon>
        <taxon>Ecdysozoa</taxon>
        <taxon>Nematoda</taxon>
        <taxon>Chromadorea</taxon>
        <taxon>Rhabditida</taxon>
        <taxon>Tylenchina</taxon>
        <taxon>Tylenchomorpha</taxon>
        <taxon>Tylenchoidea</taxon>
        <taxon>Heteroderidae</taxon>
        <taxon>Heteroderinae</taxon>
        <taxon>Globodera</taxon>
    </lineage>
</organism>
<evidence type="ECO:0000256" key="1">
    <source>
        <dbReference type="SAM" id="Phobius"/>
    </source>
</evidence>
<evidence type="ECO:0000313" key="3">
    <source>
        <dbReference type="WBParaSite" id="Gr19_v10_g5694.t1"/>
    </source>
</evidence>
<feature type="transmembrane region" description="Helical" evidence="1">
    <location>
        <begin position="275"/>
        <end position="293"/>
    </location>
</feature>
<protein>
    <submittedName>
        <fullName evidence="3">G protein-coupled receptor</fullName>
    </submittedName>
</protein>
<keyword evidence="1" id="KW-0472">Membrane</keyword>
<proteinExistence type="predicted"/>
<dbReference type="SUPFAM" id="SSF81321">
    <property type="entry name" value="Family A G protein-coupled receptor-like"/>
    <property type="match status" value="1"/>
</dbReference>
<keyword evidence="1" id="KW-0812">Transmembrane</keyword>
<dbReference type="AlphaFoldDB" id="A0A914I0B7"/>
<dbReference type="WBParaSite" id="Gr19_v10_g5694.t1">
    <property type="protein sequence ID" value="Gr19_v10_g5694.t1"/>
    <property type="gene ID" value="Gr19_v10_g5694"/>
</dbReference>